<dbReference type="GO" id="GO:0006417">
    <property type="term" value="P:regulation of translation"/>
    <property type="evidence" value="ECO:0007669"/>
    <property type="project" value="UniProtKB-KW"/>
</dbReference>
<sequence>MSAAETTTTTTTTTTPTVEEQLKDLTVKHPLHNSWAFWYSMPQIKSGEAWEDLLTKVSEFKTIEEFWGIQSSIPAVDSLRSDYFFFKEGIKPQWEDEHNSKGGKWTVNISDNEFGQGTVAKFWGRLMFSIIGGSLEYNHETKQFEDEINGFYISYKKFGYKAQIWTKSCDKDAVMRVGEKLKSLLQFSEFGIEEEINAKGELKPTKFTDAKFANVKFSFISHDKANEEKNLVISLV</sequence>
<reference evidence="8" key="1">
    <citation type="journal article" date="2016" name="Proc. Natl. Acad. Sci. U.S.A.">
        <title>Comparative genomics of biotechnologically important yeasts.</title>
        <authorList>
            <person name="Riley R."/>
            <person name="Haridas S."/>
            <person name="Wolfe K.H."/>
            <person name="Lopes M.R."/>
            <person name="Hittinger C.T."/>
            <person name="Goeker M."/>
            <person name="Salamov A.A."/>
            <person name="Wisecaver J.H."/>
            <person name="Long T.M."/>
            <person name="Calvey C.H."/>
            <person name="Aerts A.L."/>
            <person name="Barry K.W."/>
            <person name="Choi C."/>
            <person name="Clum A."/>
            <person name="Coughlan A.Y."/>
            <person name="Deshpande S."/>
            <person name="Douglass A.P."/>
            <person name="Hanson S.J."/>
            <person name="Klenk H.-P."/>
            <person name="LaButti K.M."/>
            <person name="Lapidus A."/>
            <person name="Lindquist E.A."/>
            <person name="Lipzen A.M."/>
            <person name="Meier-Kolthoff J.P."/>
            <person name="Ohm R.A."/>
            <person name="Otillar R.P."/>
            <person name="Pangilinan J.L."/>
            <person name="Peng Y."/>
            <person name="Rokas A."/>
            <person name="Rosa C.A."/>
            <person name="Scheuner C."/>
            <person name="Sibirny A.A."/>
            <person name="Slot J.C."/>
            <person name="Stielow J.B."/>
            <person name="Sun H."/>
            <person name="Kurtzman C.P."/>
            <person name="Blackwell M."/>
            <person name="Grigoriev I.V."/>
            <person name="Jeffries T.W."/>
        </authorList>
    </citation>
    <scope>NUCLEOTIDE SEQUENCE [LARGE SCALE GENOMIC DNA]</scope>
    <source>
        <strain evidence="8">NRRL Y-1626</strain>
    </source>
</reference>
<dbReference type="GO" id="GO:0000340">
    <property type="term" value="F:RNA 7-methylguanosine cap binding"/>
    <property type="evidence" value="ECO:0007669"/>
    <property type="project" value="TreeGrafter"/>
</dbReference>
<dbReference type="SUPFAM" id="SSF55418">
    <property type="entry name" value="eIF4e-like"/>
    <property type="match status" value="1"/>
</dbReference>
<dbReference type="InterPro" id="IPR001040">
    <property type="entry name" value="TIF_eIF_4E"/>
</dbReference>
<keyword evidence="5 6" id="KW-0648">Protein biosynthesis</keyword>
<organism evidence="7 8">
    <name type="scientific">Hanseniaspora valbyensis NRRL Y-1626</name>
    <dbReference type="NCBI Taxonomy" id="766949"/>
    <lineage>
        <taxon>Eukaryota</taxon>
        <taxon>Fungi</taxon>
        <taxon>Dikarya</taxon>
        <taxon>Ascomycota</taxon>
        <taxon>Saccharomycotina</taxon>
        <taxon>Saccharomycetes</taxon>
        <taxon>Saccharomycodales</taxon>
        <taxon>Saccharomycodaceae</taxon>
        <taxon>Hanseniaspora</taxon>
    </lineage>
</organism>
<protein>
    <submittedName>
        <fullName evidence="7">Translation initiation factor eIF4e</fullName>
    </submittedName>
</protein>
<dbReference type="AlphaFoldDB" id="A0A1B7TI56"/>
<evidence type="ECO:0000256" key="4">
    <source>
        <dbReference type="ARBA" id="ARBA00022884"/>
    </source>
</evidence>
<evidence type="ECO:0000313" key="8">
    <source>
        <dbReference type="Proteomes" id="UP000092321"/>
    </source>
</evidence>
<comment type="similarity">
    <text evidence="1 6">Belongs to the eukaryotic initiation factor 4E family.</text>
</comment>
<dbReference type="Pfam" id="PF01652">
    <property type="entry name" value="IF4E"/>
    <property type="match status" value="1"/>
</dbReference>
<dbReference type="EMBL" id="LXPE01000004">
    <property type="protein sequence ID" value="OBA28430.1"/>
    <property type="molecule type" value="Genomic_DNA"/>
</dbReference>
<comment type="caution">
    <text evidence="7">The sequence shown here is derived from an EMBL/GenBank/DDBJ whole genome shotgun (WGS) entry which is preliminary data.</text>
</comment>
<evidence type="ECO:0000256" key="3">
    <source>
        <dbReference type="ARBA" id="ARBA00022845"/>
    </source>
</evidence>
<evidence type="ECO:0000256" key="6">
    <source>
        <dbReference type="RuleBase" id="RU004374"/>
    </source>
</evidence>
<dbReference type="GO" id="GO:0003743">
    <property type="term" value="F:translation initiation factor activity"/>
    <property type="evidence" value="ECO:0007669"/>
    <property type="project" value="UniProtKB-KW"/>
</dbReference>
<accession>A0A1B7TI56</accession>
<dbReference type="OrthoDB" id="3972544at2759"/>
<dbReference type="GO" id="GO:0016281">
    <property type="term" value="C:eukaryotic translation initiation factor 4F complex"/>
    <property type="evidence" value="ECO:0007669"/>
    <property type="project" value="TreeGrafter"/>
</dbReference>
<name>A0A1B7TI56_9ASCO</name>
<evidence type="ECO:0000313" key="7">
    <source>
        <dbReference type="EMBL" id="OBA28430.1"/>
    </source>
</evidence>
<dbReference type="Proteomes" id="UP000092321">
    <property type="component" value="Unassembled WGS sequence"/>
</dbReference>
<dbReference type="Gene3D" id="3.30.760.10">
    <property type="entry name" value="RNA Cap, Translation Initiation Factor Eif4e"/>
    <property type="match status" value="1"/>
</dbReference>
<dbReference type="InterPro" id="IPR019770">
    <property type="entry name" value="TIF_eIF_4E_CS"/>
</dbReference>
<dbReference type="PROSITE" id="PS00813">
    <property type="entry name" value="IF4E"/>
    <property type="match status" value="1"/>
</dbReference>
<dbReference type="InterPro" id="IPR023398">
    <property type="entry name" value="TIF_eIF4e-like"/>
</dbReference>
<dbReference type="PANTHER" id="PTHR11960:SF8">
    <property type="entry name" value="EUKARYOTIC TRANSLATION INITIATION FACTOR 4E1-RELATED"/>
    <property type="match status" value="1"/>
</dbReference>
<keyword evidence="3" id="KW-0810">Translation regulation</keyword>
<evidence type="ECO:0000256" key="1">
    <source>
        <dbReference type="ARBA" id="ARBA00009860"/>
    </source>
</evidence>
<keyword evidence="8" id="KW-1185">Reference proteome</keyword>
<gene>
    <name evidence="7" type="ORF">HANVADRAFT_37431</name>
</gene>
<dbReference type="PANTHER" id="PTHR11960">
    <property type="entry name" value="EUKARYOTIC TRANSLATION INITIATION FACTOR 4E RELATED"/>
    <property type="match status" value="1"/>
</dbReference>
<evidence type="ECO:0000256" key="2">
    <source>
        <dbReference type="ARBA" id="ARBA00022540"/>
    </source>
</evidence>
<evidence type="ECO:0000256" key="5">
    <source>
        <dbReference type="ARBA" id="ARBA00022917"/>
    </source>
</evidence>
<keyword evidence="4 6" id="KW-0694">RNA-binding</keyword>
<keyword evidence="2 6" id="KW-0396">Initiation factor</keyword>
<proteinExistence type="inferred from homology"/>